<accession>A0A120A128</accession>
<protein>
    <submittedName>
        <fullName evidence="2">Uncharacterized protein</fullName>
    </submittedName>
</protein>
<name>A0A120A128_9BACE</name>
<reference evidence="2 3" key="1">
    <citation type="submission" date="2018-08" db="EMBL/GenBank/DDBJ databases">
        <title>A genome reference for cultivated species of the human gut microbiota.</title>
        <authorList>
            <person name="Zou Y."/>
            <person name="Xue W."/>
            <person name="Luo G."/>
        </authorList>
    </citation>
    <scope>NUCLEOTIDE SEQUENCE [LARGE SCALE GENOMIC DNA]</scope>
    <source>
        <strain evidence="2 3">AF22-3AC</strain>
    </source>
</reference>
<sequence length="62" mass="7247">MSNDEWKELSEKLHYGLALAEQRMLEKRAQRNETVIVGTPDGEIKAIPARRLLRKAKLRKMK</sequence>
<proteinExistence type="predicted"/>
<dbReference type="EMBL" id="QRVJ01000001">
    <property type="protein sequence ID" value="RGS39774.1"/>
    <property type="molecule type" value="Genomic_DNA"/>
</dbReference>
<comment type="caution">
    <text evidence="2">The sequence shown here is derived from an EMBL/GenBank/DDBJ whole genome shotgun (WGS) entry which is preliminary data.</text>
</comment>
<evidence type="ECO:0000313" key="2">
    <source>
        <dbReference type="EMBL" id="RGS39774.1"/>
    </source>
</evidence>
<evidence type="ECO:0000313" key="4">
    <source>
        <dbReference type="Proteomes" id="UP000448877"/>
    </source>
</evidence>
<dbReference type="eggNOG" id="ENOG5030W6Z">
    <property type="taxonomic scope" value="Bacteria"/>
</dbReference>
<dbReference type="RefSeq" id="WP_007219831.1">
    <property type="nucleotide sequence ID" value="NZ_CABMLT010000024.1"/>
</dbReference>
<gene>
    <name evidence="2" type="ORF">DWX97_00350</name>
    <name evidence="1" type="ORF">F2Y81_24295</name>
</gene>
<evidence type="ECO:0000313" key="3">
    <source>
        <dbReference type="Proteomes" id="UP000283341"/>
    </source>
</evidence>
<reference evidence="1 4" key="2">
    <citation type="journal article" date="2019" name="Nat. Med.">
        <title>A library of human gut bacterial isolates paired with longitudinal multiomics data enables mechanistic microbiome research.</title>
        <authorList>
            <person name="Poyet M."/>
            <person name="Groussin M."/>
            <person name="Gibbons S.M."/>
            <person name="Avila-Pacheco J."/>
            <person name="Jiang X."/>
            <person name="Kearney S.M."/>
            <person name="Perrotta A.R."/>
            <person name="Berdy B."/>
            <person name="Zhao S."/>
            <person name="Lieberman T.D."/>
            <person name="Swanson P.K."/>
            <person name="Smith M."/>
            <person name="Roesemann S."/>
            <person name="Alexander J.E."/>
            <person name="Rich S.A."/>
            <person name="Livny J."/>
            <person name="Vlamakis H."/>
            <person name="Clish C."/>
            <person name="Bullock K."/>
            <person name="Deik A."/>
            <person name="Scott J."/>
            <person name="Pierce K.A."/>
            <person name="Xavier R.J."/>
            <person name="Alm E.J."/>
        </authorList>
    </citation>
    <scope>NUCLEOTIDE SEQUENCE [LARGE SCALE GENOMIC DNA]</scope>
    <source>
        <strain evidence="1 4">BIOML-A6</strain>
    </source>
</reference>
<dbReference type="Proteomes" id="UP000283341">
    <property type="component" value="Unassembled WGS sequence"/>
</dbReference>
<organism evidence="2 3">
    <name type="scientific">Bacteroides cellulosilyticus</name>
    <dbReference type="NCBI Taxonomy" id="246787"/>
    <lineage>
        <taxon>Bacteria</taxon>
        <taxon>Pseudomonadati</taxon>
        <taxon>Bacteroidota</taxon>
        <taxon>Bacteroidia</taxon>
        <taxon>Bacteroidales</taxon>
        <taxon>Bacteroidaceae</taxon>
        <taxon>Bacteroides</taxon>
    </lineage>
</organism>
<dbReference type="Proteomes" id="UP000448877">
    <property type="component" value="Unassembled WGS sequence"/>
</dbReference>
<evidence type="ECO:0000313" key="1">
    <source>
        <dbReference type="EMBL" id="KAA5412959.1"/>
    </source>
</evidence>
<dbReference type="EMBL" id="VVYV01000059">
    <property type="protein sequence ID" value="KAA5412959.1"/>
    <property type="molecule type" value="Genomic_DNA"/>
</dbReference>
<dbReference type="AlphaFoldDB" id="A0A120A128"/>